<dbReference type="Gene3D" id="3.20.20.70">
    <property type="entry name" value="Aldolase class I"/>
    <property type="match status" value="1"/>
</dbReference>
<reference evidence="6" key="1">
    <citation type="submission" date="2016-11" db="EMBL/GenBank/DDBJ databases">
        <authorList>
            <person name="Varghese N."/>
            <person name="Submissions S."/>
        </authorList>
    </citation>
    <scope>NUCLEOTIDE SEQUENCE [LARGE SCALE GENOMIC DNA]</scope>
    <source>
        <strain evidence="6">DSM 9756</strain>
    </source>
</reference>
<dbReference type="Pfam" id="PF00682">
    <property type="entry name" value="HMGL-like"/>
    <property type="match status" value="1"/>
</dbReference>
<evidence type="ECO:0000256" key="1">
    <source>
        <dbReference type="ARBA" id="ARBA00009405"/>
    </source>
</evidence>
<feature type="domain" description="Pyruvate carboxyltransferase" evidence="4">
    <location>
        <begin position="10"/>
        <end position="307"/>
    </location>
</feature>
<dbReference type="InterPro" id="IPR013785">
    <property type="entry name" value="Aldolase_TIM"/>
</dbReference>
<dbReference type="Proteomes" id="UP000184076">
    <property type="component" value="Unassembled WGS sequence"/>
</dbReference>
<comment type="similarity">
    <text evidence="1">Belongs to the HMG-CoA lyase family.</text>
</comment>
<accession>A0A1M4ZV04</accession>
<dbReference type="GO" id="GO:0046951">
    <property type="term" value="P:ketone body biosynthetic process"/>
    <property type="evidence" value="ECO:0007669"/>
    <property type="project" value="TreeGrafter"/>
</dbReference>
<dbReference type="PANTHER" id="PTHR42738">
    <property type="entry name" value="HYDROXYMETHYLGLUTARYL-COA LYASE"/>
    <property type="match status" value="1"/>
</dbReference>
<protein>
    <submittedName>
        <fullName evidence="5">Hydroxymethylglutaryl-CoA lyase</fullName>
    </submittedName>
</protein>
<keyword evidence="2" id="KW-0479">Metal-binding</keyword>
<dbReference type="GO" id="GO:0004419">
    <property type="term" value="F:hydroxymethylglutaryl-CoA lyase activity"/>
    <property type="evidence" value="ECO:0007669"/>
    <property type="project" value="TreeGrafter"/>
</dbReference>
<evidence type="ECO:0000259" key="4">
    <source>
        <dbReference type="PROSITE" id="PS50991"/>
    </source>
</evidence>
<dbReference type="PANTHER" id="PTHR42738:SF7">
    <property type="entry name" value="HYDROXYMETHYLGLUTARYL-COA LYASE"/>
    <property type="match status" value="1"/>
</dbReference>
<dbReference type="EMBL" id="FQVB01000013">
    <property type="protein sequence ID" value="SHF21859.1"/>
    <property type="molecule type" value="Genomic_DNA"/>
</dbReference>
<evidence type="ECO:0000313" key="6">
    <source>
        <dbReference type="Proteomes" id="UP000184076"/>
    </source>
</evidence>
<sequence length="339" mass="37526">MAGLNYPKKVVLGDITVRDGFQHEEKFIPTDAKLWIAEQLVLAGFKRVELTNFGNPKGMPQFKDADELLKKFRSSKKIAHLIKDVEVTAITIREAAVERAIQARKEGYGPDRILFMVSTSEAHHKKNSGTTLAEYWKMCEEYIPKAHDVGMKVCGTVSTIWGCPIAGPTELKTALEFTQRWLDIGADDIEHADHDGSAAPNRVYDYFSMILDKIPDTSKHIAHFHTTRGWGLANVLAALHAGITHYEGTMGGIGGQPANFVDGVPVAGTGSYYYVDPSIVGLVSMEDMVVMMDEMGIDTGVDVDKVLEIGRWVEKIVGRRLRSECVRTGRIPKFMTGRG</sequence>
<dbReference type="OrthoDB" id="9784013at2"/>
<dbReference type="PROSITE" id="PS50991">
    <property type="entry name" value="PYR_CT"/>
    <property type="match status" value="1"/>
</dbReference>
<proteinExistence type="inferred from homology"/>
<keyword evidence="6" id="KW-1185">Reference proteome</keyword>
<gene>
    <name evidence="5" type="ORF">SAMN02745206_01546</name>
</gene>
<dbReference type="RefSeq" id="WP_073038420.1">
    <property type="nucleotide sequence ID" value="NZ_FQVB01000013.1"/>
</dbReference>
<name>A0A1M4ZV04_9BACT</name>
<dbReference type="InterPro" id="IPR000891">
    <property type="entry name" value="PYR_CT"/>
</dbReference>
<dbReference type="STRING" id="1121391.SAMN02745206_01546"/>
<dbReference type="SUPFAM" id="SSF51569">
    <property type="entry name" value="Aldolase"/>
    <property type="match status" value="1"/>
</dbReference>
<evidence type="ECO:0000256" key="3">
    <source>
        <dbReference type="ARBA" id="ARBA00023239"/>
    </source>
</evidence>
<dbReference type="GO" id="GO:0046872">
    <property type="term" value="F:metal ion binding"/>
    <property type="evidence" value="ECO:0007669"/>
    <property type="project" value="UniProtKB-KW"/>
</dbReference>
<dbReference type="GO" id="GO:0006552">
    <property type="term" value="P:L-leucine catabolic process"/>
    <property type="evidence" value="ECO:0007669"/>
    <property type="project" value="TreeGrafter"/>
</dbReference>
<dbReference type="InterPro" id="IPR043594">
    <property type="entry name" value="HMGL"/>
</dbReference>
<keyword evidence="3 5" id="KW-0456">Lyase</keyword>
<evidence type="ECO:0000256" key="2">
    <source>
        <dbReference type="ARBA" id="ARBA00022723"/>
    </source>
</evidence>
<evidence type="ECO:0000313" key="5">
    <source>
        <dbReference type="EMBL" id="SHF21859.1"/>
    </source>
</evidence>
<organism evidence="5 6">
    <name type="scientific">Desulfacinum infernum DSM 9756</name>
    <dbReference type="NCBI Taxonomy" id="1121391"/>
    <lineage>
        <taxon>Bacteria</taxon>
        <taxon>Pseudomonadati</taxon>
        <taxon>Thermodesulfobacteriota</taxon>
        <taxon>Syntrophobacteria</taxon>
        <taxon>Syntrophobacterales</taxon>
        <taxon>Syntrophobacteraceae</taxon>
        <taxon>Desulfacinum</taxon>
    </lineage>
</organism>
<dbReference type="AlphaFoldDB" id="A0A1M4ZV04"/>